<evidence type="ECO:0000256" key="6">
    <source>
        <dbReference type="PIRSR" id="PIRSR600760-2"/>
    </source>
</evidence>
<comment type="cofactor">
    <cofactor evidence="1 6">
        <name>Mg(2+)</name>
        <dbReference type="ChEBI" id="CHEBI:18420"/>
    </cofactor>
</comment>
<dbReference type="AlphaFoldDB" id="A0A1H4GET1"/>
<dbReference type="Gene3D" id="3.30.540.10">
    <property type="entry name" value="Fructose-1,6-Bisphosphatase, subunit A, domain 1"/>
    <property type="match status" value="1"/>
</dbReference>
<keyword evidence="4" id="KW-0378">Hydrolase</keyword>
<protein>
    <submittedName>
        <fullName evidence="7">Inositol-phosphate phosphatase / L-galactose 1-phosphate phosphatase / histidinol-phosphatase</fullName>
    </submittedName>
</protein>
<dbReference type="SUPFAM" id="SSF56655">
    <property type="entry name" value="Carbohydrate phosphatase"/>
    <property type="match status" value="1"/>
</dbReference>
<dbReference type="EMBL" id="FNQM01000061">
    <property type="protein sequence ID" value="SEB08106.1"/>
    <property type="molecule type" value="Genomic_DNA"/>
</dbReference>
<name>A0A1H4GET1_9RHOB</name>
<dbReference type="Gene3D" id="3.40.190.80">
    <property type="match status" value="1"/>
</dbReference>
<dbReference type="GO" id="GO:0046872">
    <property type="term" value="F:metal ion binding"/>
    <property type="evidence" value="ECO:0007669"/>
    <property type="project" value="UniProtKB-KW"/>
</dbReference>
<feature type="binding site" evidence="6">
    <location>
        <position position="217"/>
    </location>
    <ligand>
        <name>Mg(2+)</name>
        <dbReference type="ChEBI" id="CHEBI:18420"/>
        <label>1</label>
        <note>catalytic</note>
    </ligand>
</feature>
<dbReference type="PANTHER" id="PTHR43200:SF6">
    <property type="entry name" value="3'(2'),5'-BISPHOSPHATE NUCLEOTIDASE"/>
    <property type="match status" value="1"/>
</dbReference>
<feature type="binding site" evidence="6">
    <location>
        <position position="88"/>
    </location>
    <ligand>
        <name>Mg(2+)</name>
        <dbReference type="ChEBI" id="CHEBI:18420"/>
        <label>1</label>
        <note>catalytic</note>
    </ligand>
</feature>
<dbReference type="Pfam" id="PF00459">
    <property type="entry name" value="Inositol_P"/>
    <property type="match status" value="1"/>
</dbReference>
<feature type="binding site" evidence="6">
    <location>
        <position position="91"/>
    </location>
    <ligand>
        <name>Mg(2+)</name>
        <dbReference type="ChEBI" id="CHEBI:18420"/>
        <label>1</label>
        <note>catalytic</note>
    </ligand>
</feature>
<reference evidence="7 8" key="1">
    <citation type="submission" date="2016-10" db="EMBL/GenBank/DDBJ databases">
        <authorList>
            <person name="de Groot N.N."/>
        </authorList>
    </citation>
    <scope>NUCLEOTIDE SEQUENCE [LARGE SCALE GENOMIC DNA]</scope>
    <source>
        <strain evidence="7 8">DSM 15345</strain>
    </source>
</reference>
<dbReference type="PANTHER" id="PTHR43200">
    <property type="entry name" value="PHOSPHATASE"/>
    <property type="match status" value="1"/>
</dbReference>
<sequence>MRAKDETPDNRLIELARRLAHAAREVHRAHEAPVGFEIKDDGSPVTALDRAVERRLRREIAAAFPDHGVLGEEEGPERTEAPHVWVIDPIDGTRQFAAGLPNWGTLIALCREGRPVIGVIDQPWCERLWLGVAGTGPASGTTVNGRAVRCAPVAALADCVASLSDPDAYDAATSPGLAAIRARTRWNVYDGGCLGYGALAEGRIGLCLNGPNLEPFDIAALVPVVEGAGGVISGWRGEALTIASSGAILASATPALHAAALETLAGAVTQP</sequence>
<dbReference type="GO" id="GO:0016791">
    <property type="term" value="F:phosphatase activity"/>
    <property type="evidence" value="ECO:0007669"/>
    <property type="project" value="UniProtKB-ARBA"/>
</dbReference>
<evidence type="ECO:0000256" key="5">
    <source>
        <dbReference type="ARBA" id="ARBA00022842"/>
    </source>
</evidence>
<organism evidence="7 8">
    <name type="scientific">Rubrimonas cliftonensis</name>
    <dbReference type="NCBI Taxonomy" id="89524"/>
    <lineage>
        <taxon>Bacteria</taxon>
        <taxon>Pseudomonadati</taxon>
        <taxon>Pseudomonadota</taxon>
        <taxon>Alphaproteobacteria</taxon>
        <taxon>Rhodobacterales</taxon>
        <taxon>Paracoccaceae</taxon>
        <taxon>Rubrimonas</taxon>
    </lineage>
</organism>
<gene>
    <name evidence="7" type="ORF">SAMN05444370_1613</name>
</gene>
<feature type="binding site" evidence="6">
    <location>
        <position position="72"/>
    </location>
    <ligand>
        <name>Mg(2+)</name>
        <dbReference type="ChEBI" id="CHEBI:18420"/>
        <label>1</label>
        <note>catalytic</note>
    </ligand>
</feature>
<dbReference type="STRING" id="89524.SAMN05444370_1613"/>
<evidence type="ECO:0000256" key="2">
    <source>
        <dbReference type="ARBA" id="ARBA00009759"/>
    </source>
</evidence>
<evidence type="ECO:0000256" key="4">
    <source>
        <dbReference type="ARBA" id="ARBA00022801"/>
    </source>
</evidence>
<dbReference type="Proteomes" id="UP000198703">
    <property type="component" value="Unassembled WGS sequence"/>
</dbReference>
<feature type="binding site" evidence="6">
    <location>
        <position position="90"/>
    </location>
    <ligand>
        <name>Mg(2+)</name>
        <dbReference type="ChEBI" id="CHEBI:18420"/>
        <label>2</label>
    </ligand>
</feature>
<evidence type="ECO:0000313" key="8">
    <source>
        <dbReference type="Proteomes" id="UP000198703"/>
    </source>
</evidence>
<dbReference type="RefSeq" id="WP_217632289.1">
    <property type="nucleotide sequence ID" value="NZ_FNQM01000061.1"/>
</dbReference>
<keyword evidence="3 6" id="KW-0479">Metal-binding</keyword>
<evidence type="ECO:0000256" key="1">
    <source>
        <dbReference type="ARBA" id="ARBA00001946"/>
    </source>
</evidence>
<accession>A0A1H4GET1</accession>
<keyword evidence="5 6" id="KW-0460">Magnesium</keyword>
<keyword evidence="8" id="KW-1185">Reference proteome</keyword>
<dbReference type="InterPro" id="IPR000760">
    <property type="entry name" value="Inositol_monophosphatase-like"/>
</dbReference>
<dbReference type="GO" id="GO:0000105">
    <property type="term" value="P:L-histidine biosynthetic process"/>
    <property type="evidence" value="ECO:0007669"/>
    <property type="project" value="TreeGrafter"/>
</dbReference>
<evidence type="ECO:0000256" key="3">
    <source>
        <dbReference type="ARBA" id="ARBA00022723"/>
    </source>
</evidence>
<comment type="similarity">
    <text evidence="2">Belongs to the inositol monophosphatase superfamily.</text>
</comment>
<dbReference type="InterPro" id="IPR051090">
    <property type="entry name" value="Inositol_monoP_superfamily"/>
</dbReference>
<evidence type="ECO:0000313" key="7">
    <source>
        <dbReference type="EMBL" id="SEB08106.1"/>
    </source>
</evidence>
<proteinExistence type="inferred from homology"/>
<dbReference type="PRINTS" id="PR00377">
    <property type="entry name" value="IMPHPHTASES"/>
</dbReference>